<gene>
    <name evidence="2" type="primary">yhgF_2</name>
    <name evidence="2" type="ORF">NCTC9073_00510</name>
</gene>
<reference evidence="2 3" key="1">
    <citation type="submission" date="2018-06" db="EMBL/GenBank/DDBJ databases">
        <authorList>
            <consortium name="Pathogen Informatics"/>
            <person name="Doyle S."/>
        </authorList>
    </citation>
    <scope>NUCLEOTIDE SEQUENCE [LARGE SCALE GENOMIC DNA]</scope>
    <source>
        <strain evidence="2 3">NCTC9073</strain>
    </source>
</reference>
<sequence>MAAPAGLRATMGLDPGLRTGGKSGGGRCHWQTGGDRHHLPAHRTGRKSSDDRCCAVVKNITFELVAIGNGTASAKLSVSISMCRSIPESDRAESNRQRSRRVGLLGFRAGCTGVPGSRRFAAWRGVYRPPFAGSAGGAGENRSEIYRRRSVSA</sequence>
<evidence type="ECO:0000313" key="2">
    <source>
        <dbReference type="EMBL" id="SPX09263.1"/>
    </source>
</evidence>
<organism evidence="2 3">
    <name type="scientific">Escherichia coli</name>
    <dbReference type="NCBI Taxonomy" id="562"/>
    <lineage>
        <taxon>Bacteria</taxon>
        <taxon>Pseudomonadati</taxon>
        <taxon>Pseudomonadota</taxon>
        <taxon>Gammaproteobacteria</taxon>
        <taxon>Enterobacterales</taxon>
        <taxon>Enterobacteriaceae</taxon>
        <taxon>Escherichia</taxon>
    </lineage>
</organism>
<dbReference type="Proteomes" id="UP000250780">
    <property type="component" value="Unassembled WGS sequence"/>
</dbReference>
<dbReference type="EMBL" id="UASD01000004">
    <property type="protein sequence ID" value="SPX09263.1"/>
    <property type="molecule type" value="Genomic_DNA"/>
</dbReference>
<feature type="compositionally biased region" description="Gly residues" evidence="1">
    <location>
        <begin position="18"/>
        <end position="27"/>
    </location>
</feature>
<evidence type="ECO:0000256" key="1">
    <source>
        <dbReference type="SAM" id="MobiDB-lite"/>
    </source>
</evidence>
<accession>A0A2X1MV19</accession>
<protein>
    <submittedName>
        <fullName evidence="2">Putative transcription accessory protein</fullName>
    </submittedName>
</protein>
<feature type="region of interest" description="Disordered" evidence="1">
    <location>
        <begin position="1"/>
        <end position="46"/>
    </location>
</feature>
<evidence type="ECO:0000313" key="3">
    <source>
        <dbReference type="Proteomes" id="UP000250780"/>
    </source>
</evidence>
<proteinExistence type="predicted"/>
<dbReference type="AlphaFoldDB" id="A0A2X1MV19"/>
<name>A0A2X1MV19_ECOLX</name>